<dbReference type="InterPro" id="IPR002524">
    <property type="entry name" value="Cation_efflux"/>
</dbReference>
<proteinExistence type="inferred from homology"/>
<keyword evidence="5" id="KW-0813">Transport</keyword>
<evidence type="ECO:0000256" key="20">
    <source>
        <dbReference type="ARBA" id="ARBA00034922"/>
    </source>
</evidence>
<evidence type="ECO:0000256" key="2">
    <source>
        <dbReference type="ARBA" id="ARBA00004225"/>
    </source>
</evidence>
<keyword evidence="11 22" id="KW-1133">Transmembrane helix</keyword>
<evidence type="ECO:0000256" key="16">
    <source>
        <dbReference type="ARBA" id="ARBA00023163"/>
    </source>
</evidence>
<dbReference type="InterPro" id="IPR009061">
    <property type="entry name" value="DNA-bd_dom_put_sf"/>
</dbReference>
<evidence type="ECO:0000256" key="5">
    <source>
        <dbReference type="ARBA" id="ARBA00022448"/>
    </source>
</evidence>
<evidence type="ECO:0000256" key="8">
    <source>
        <dbReference type="ARBA" id="ARBA00022824"/>
    </source>
</evidence>
<dbReference type="PANTHER" id="PTHR13414">
    <property type="entry name" value="HUEL-CATION TRANSPORTER"/>
    <property type="match status" value="1"/>
</dbReference>
<dbReference type="Pfam" id="PF01545">
    <property type="entry name" value="Cation_efflux"/>
    <property type="match status" value="1"/>
</dbReference>
<evidence type="ECO:0000256" key="7">
    <source>
        <dbReference type="ARBA" id="ARBA00022692"/>
    </source>
</evidence>
<evidence type="ECO:0000256" key="11">
    <source>
        <dbReference type="ARBA" id="ARBA00022989"/>
    </source>
</evidence>
<comment type="catalytic activity">
    <reaction evidence="21">
        <text>Zn(2+)(in) + 2 H(+)(out) = Zn(2+)(out) + 2 H(+)(in)</text>
        <dbReference type="Rhea" id="RHEA:72627"/>
        <dbReference type="ChEBI" id="CHEBI:15378"/>
        <dbReference type="ChEBI" id="CHEBI:29105"/>
    </reaction>
</comment>
<keyword evidence="9" id="KW-0862">Zinc</keyword>
<evidence type="ECO:0000256" key="18">
    <source>
        <dbReference type="ARBA" id="ARBA00033405"/>
    </source>
</evidence>
<dbReference type="GO" id="GO:0015297">
    <property type="term" value="F:antiporter activity"/>
    <property type="evidence" value="ECO:0007669"/>
    <property type="project" value="UniProtKB-KW"/>
</dbReference>
<feature type="transmembrane region" description="Helical" evidence="22">
    <location>
        <begin position="309"/>
        <end position="328"/>
    </location>
</feature>
<dbReference type="Gene3D" id="3.90.530.10">
    <property type="entry name" value="XPA C-terminal domain"/>
    <property type="match status" value="1"/>
</dbReference>
<comment type="similarity">
    <text evidence="4">Belongs to the cation diffusion facilitator (CDF) transporter (TC 2.A.4) family. SLC30A subfamily.</text>
</comment>
<keyword evidence="14" id="KW-0496">Mitochondrion</keyword>
<gene>
    <name evidence="24" type="ORF">PYX00_000082</name>
</gene>
<feature type="transmembrane region" description="Helical" evidence="22">
    <location>
        <begin position="255"/>
        <end position="276"/>
    </location>
</feature>
<keyword evidence="8" id="KW-0256">Endoplasmic reticulum</keyword>
<organism evidence="24">
    <name type="scientific">Menopon gallinae</name>
    <name type="common">poultry shaft louse</name>
    <dbReference type="NCBI Taxonomy" id="328185"/>
    <lineage>
        <taxon>Eukaryota</taxon>
        <taxon>Metazoa</taxon>
        <taxon>Ecdysozoa</taxon>
        <taxon>Arthropoda</taxon>
        <taxon>Hexapoda</taxon>
        <taxon>Insecta</taxon>
        <taxon>Pterygota</taxon>
        <taxon>Neoptera</taxon>
        <taxon>Paraneoptera</taxon>
        <taxon>Psocodea</taxon>
        <taxon>Troctomorpha</taxon>
        <taxon>Phthiraptera</taxon>
        <taxon>Amblycera</taxon>
        <taxon>Menoponidae</taxon>
        <taxon>Menopon</taxon>
    </lineage>
</organism>
<name>A0AAW2I8S1_9NEOP</name>
<dbReference type="PANTHER" id="PTHR13414:SF9">
    <property type="entry name" value="PROTON-COUPLED ZINC ANTIPORTER SLC30A9, MITOCHONDRIAL"/>
    <property type="match status" value="1"/>
</dbReference>
<evidence type="ECO:0000256" key="1">
    <source>
        <dbReference type="ARBA" id="ARBA00004123"/>
    </source>
</evidence>
<sequence>MPFSLNTILVKMSKKAGTSSWRRSSLPRVNFKENTFERNFITAGRAVTEFLLKPSQLEGLPKTIRRSPYESSVSIVVYNRKDVEARALEVWGSHQKLEEELKKQEQVKKIFDQYVYETKRSLREARRSAEHTVNIVGSRNRKQEIAVALAVIIDLLNFGFKLTAWFLTNSDSMLAEAIHSAADTLNQSILIIGIIKSGQGATDRHPYGYSNMMYVASLISAVGIFCLGAAVSNFKGVMSLIQYYNHQINFEELKWAFIVLAFSFFTESVTMTYSLYATLKSARKYRVKFFTYMNQGSDPGTSMVLMEDIVAALGSITAAGLLGLSWHYDTEIPDAIGSIIIGILLGAVSIFLIITNSAALVGRSIPKEKLEHINERIESDVMVRAIYDVKGIDMGNNLVRYKAEIDFDGAQLTRLYLDRLNLNNLLNEVKNISGIDDLETFMVNHGEAIVDLLGGEIDRIELKIRVSF</sequence>
<evidence type="ECO:0000256" key="17">
    <source>
        <dbReference type="ARBA" id="ARBA00023242"/>
    </source>
</evidence>
<evidence type="ECO:0000256" key="19">
    <source>
        <dbReference type="ARBA" id="ARBA00034845"/>
    </source>
</evidence>
<keyword evidence="13" id="KW-0406">Ion transport</keyword>
<dbReference type="CDD" id="cd21078">
    <property type="entry name" value="NTD_ZNT9"/>
    <property type="match status" value="1"/>
</dbReference>
<dbReference type="InterPro" id="IPR058533">
    <property type="entry name" value="Cation_efflux_TM"/>
</dbReference>
<keyword evidence="17" id="KW-0539">Nucleus</keyword>
<evidence type="ECO:0000256" key="14">
    <source>
        <dbReference type="ARBA" id="ARBA00023128"/>
    </source>
</evidence>
<dbReference type="EMBL" id="JARGDH010000001">
    <property type="protein sequence ID" value="KAL0278186.1"/>
    <property type="molecule type" value="Genomic_DNA"/>
</dbReference>
<dbReference type="SUPFAM" id="SSF161111">
    <property type="entry name" value="Cation efflux protein transmembrane domain-like"/>
    <property type="match status" value="1"/>
</dbReference>
<dbReference type="GO" id="GO:0006829">
    <property type="term" value="P:zinc ion transport"/>
    <property type="evidence" value="ECO:0007669"/>
    <property type="project" value="UniProtKB-KW"/>
</dbReference>
<dbReference type="AlphaFoldDB" id="A0AAW2I8S1"/>
<dbReference type="GO" id="GO:0005634">
    <property type="term" value="C:nucleus"/>
    <property type="evidence" value="ECO:0007669"/>
    <property type="project" value="UniProtKB-SubCell"/>
</dbReference>
<evidence type="ECO:0000259" key="23">
    <source>
        <dbReference type="Pfam" id="PF01545"/>
    </source>
</evidence>
<evidence type="ECO:0000256" key="15">
    <source>
        <dbReference type="ARBA" id="ARBA00023136"/>
    </source>
</evidence>
<dbReference type="InterPro" id="IPR027469">
    <property type="entry name" value="Cation_efflux_TMD_sf"/>
</dbReference>
<evidence type="ECO:0000256" key="13">
    <source>
        <dbReference type="ARBA" id="ARBA00023065"/>
    </source>
</evidence>
<dbReference type="GO" id="GO:0005783">
    <property type="term" value="C:endoplasmic reticulum"/>
    <property type="evidence" value="ECO:0007669"/>
    <property type="project" value="UniProtKB-SubCell"/>
</dbReference>
<evidence type="ECO:0000256" key="10">
    <source>
        <dbReference type="ARBA" id="ARBA00022906"/>
    </source>
</evidence>
<dbReference type="NCBIfam" id="TIGR01297">
    <property type="entry name" value="CDF"/>
    <property type="match status" value="1"/>
</dbReference>
<evidence type="ECO:0000256" key="9">
    <source>
        <dbReference type="ARBA" id="ARBA00022833"/>
    </source>
</evidence>
<evidence type="ECO:0000256" key="22">
    <source>
        <dbReference type="SAM" id="Phobius"/>
    </source>
</evidence>
<keyword evidence="12" id="KW-0805">Transcription regulation</keyword>
<evidence type="ECO:0000256" key="21">
    <source>
        <dbReference type="ARBA" id="ARBA00048349"/>
    </source>
</evidence>
<feature type="transmembrane region" description="Helical" evidence="22">
    <location>
        <begin position="335"/>
        <end position="354"/>
    </location>
</feature>
<evidence type="ECO:0000256" key="12">
    <source>
        <dbReference type="ARBA" id="ARBA00023015"/>
    </source>
</evidence>
<evidence type="ECO:0000256" key="4">
    <source>
        <dbReference type="ARBA" id="ARBA00008873"/>
    </source>
</evidence>
<keyword evidence="7 22" id="KW-0812">Transmembrane</keyword>
<comment type="subcellular location">
    <subcellularLocation>
        <location evidence="3">Endoplasmic reticulum</location>
    </subcellularLocation>
    <subcellularLocation>
        <location evidence="2">Mitochondrion membrane</location>
        <topology evidence="2">Multi-pass membrane protein</topology>
    </subcellularLocation>
    <subcellularLocation>
        <location evidence="1">Nucleus</location>
    </subcellularLocation>
</comment>
<feature type="transmembrane region" description="Helical" evidence="22">
    <location>
        <begin position="212"/>
        <end position="234"/>
    </location>
</feature>
<accession>A0AAW2I8S1</accession>
<keyword evidence="6" id="KW-0050">Antiport</keyword>
<keyword evidence="16" id="KW-0804">Transcription</keyword>
<protein>
    <recommendedName>
        <fullName evidence="19">Proton-coupled zinc antiporter SLC30A9, mitochondrial</fullName>
    </recommendedName>
    <alternativeName>
        <fullName evidence="18">Solute carrier family 30 member 9</fullName>
    </alternativeName>
    <alternativeName>
        <fullName evidence="20">Zinc transporter 9</fullName>
    </alternativeName>
</protein>
<feature type="domain" description="Cation efflux protein transmembrane" evidence="23">
    <location>
        <begin position="148"/>
        <end position="360"/>
    </location>
</feature>
<feature type="transmembrane region" description="Helical" evidence="22">
    <location>
        <begin position="145"/>
        <end position="167"/>
    </location>
</feature>
<evidence type="ECO:0000313" key="24">
    <source>
        <dbReference type="EMBL" id="KAL0278186.1"/>
    </source>
</evidence>
<dbReference type="GO" id="GO:0008324">
    <property type="term" value="F:monoatomic cation transmembrane transporter activity"/>
    <property type="evidence" value="ECO:0007669"/>
    <property type="project" value="InterPro"/>
</dbReference>
<evidence type="ECO:0000256" key="6">
    <source>
        <dbReference type="ARBA" id="ARBA00022449"/>
    </source>
</evidence>
<keyword evidence="10" id="KW-0864">Zinc transport</keyword>
<evidence type="ECO:0000256" key="3">
    <source>
        <dbReference type="ARBA" id="ARBA00004240"/>
    </source>
</evidence>
<dbReference type="GO" id="GO:0006882">
    <property type="term" value="P:intracellular zinc ion homeostasis"/>
    <property type="evidence" value="ECO:0007669"/>
    <property type="project" value="TreeGrafter"/>
</dbReference>
<comment type="caution">
    <text evidence="24">The sequence shown here is derived from an EMBL/GenBank/DDBJ whole genome shotgun (WGS) entry which is preliminary data.</text>
</comment>
<reference evidence="24" key="1">
    <citation type="journal article" date="2024" name="Gigascience">
        <title>Chromosome-level genome of the poultry shaft louse Menopon gallinae provides insight into the host-switching and adaptive evolution of parasitic lice.</title>
        <authorList>
            <person name="Xu Y."/>
            <person name="Ma L."/>
            <person name="Liu S."/>
            <person name="Liang Y."/>
            <person name="Liu Q."/>
            <person name="He Z."/>
            <person name="Tian L."/>
            <person name="Duan Y."/>
            <person name="Cai W."/>
            <person name="Li H."/>
            <person name="Song F."/>
        </authorList>
    </citation>
    <scope>NUCLEOTIDE SEQUENCE</scope>
    <source>
        <strain evidence="24">Cailab_2023a</strain>
    </source>
</reference>
<dbReference type="Gene3D" id="1.20.1510.10">
    <property type="entry name" value="Cation efflux protein transmembrane domain"/>
    <property type="match status" value="1"/>
</dbReference>
<dbReference type="InterPro" id="IPR040177">
    <property type="entry name" value="SLC30A9"/>
</dbReference>
<keyword evidence="15 22" id="KW-0472">Membrane</keyword>
<dbReference type="GO" id="GO:0031966">
    <property type="term" value="C:mitochondrial membrane"/>
    <property type="evidence" value="ECO:0007669"/>
    <property type="project" value="UniProtKB-SubCell"/>
</dbReference>
<dbReference type="InterPro" id="IPR037129">
    <property type="entry name" value="XPA_sf"/>
</dbReference>
<dbReference type="SUPFAM" id="SSF46955">
    <property type="entry name" value="Putative DNA-binding domain"/>
    <property type="match status" value="1"/>
</dbReference>